<dbReference type="GO" id="GO:0016705">
    <property type="term" value="F:oxidoreductase activity, acting on paired donors, with incorporation or reduction of molecular oxygen"/>
    <property type="evidence" value="ECO:0007669"/>
    <property type="project" value="InterPro"/>
</dbReference>
<dbReference type="Proteomes" id="UP000316270">
    <property type="component" value="Chromosome 2"/>
</dbReference>
<dbReference type="InterPro" id="IPR036396">
    <property type="entry name" value="Cyt_P450_sf"/>
</dbReference>
<dbReference type="OrthoDB" id="1470350at2759"/>
<evidence type="ECO:0000256" key="2">
    <source>
        <dbReference type="ARBA" id="ARBA00010617"/>
    </source>
</evidence>
<evidence type="ECO:0000256" key="4">
    <source>
        <dbReference type="ARBA" id="ARBA00023004"/>
    </source>
</evidence>
<keyword evidence="4 5" id="KW-0408">Iron</keyword>
<dbReference type="GO" id="GO:0020037">
    <property type="term" value="F:heme binding"/>
    <property type="evidence" value="ECO:0007669"/>
    <property type="project" value="InterPro"/>
</dbReference>
<dbReference type="PANTHER" id="PTHR47582">
    <property type="entry name" value="P450, PUTATIVE (EUROFUNG)-RELATED"/>
    <property type="match status" value="1"/>
</dbReference>
<proteinExistence type="inferred from homology"/>
<protein>
    <recommendedName>
        <fullName evidence="8">Cytochrome P450</fullName>
    </recommendedName>
</protein>
<dbReference type="AlphaFoldDB" id="A0A517KZM2"/>
<dbReference type="PANTHER" id="PTHR47582:SF1">
    <property type="entry name" value="P450, PUTATIVE (EUROFUNG)-RELATED"/>
    <property type="match status" value="1"/>
</dbReference>
<dbReference type="EMBL" id="CP042186">
    <property type="protein sequence ID" value="QDS68831.1"/>
    <property type="molecule type" value="Genomic_DNA"/>
</dbReference>
<sequence length="498" mass="56000">MAAIIIYVLLTLIAVCYLSDWLSSLFDGPEAPPRVHARVPLIGHALGLYFKGASYYTDLSARQSSEIYTINILHLKIYVVNSRHLIPLVQRHSKTLSFTPFQKVVARDVSGCGTLTVGLHDDELFMRDFMRATREALAPGVHLDYQNRRAVVSLEEMLGGMGGEGGRLRLYEWVKHVITVASSDGVYGRRNPFRDEGVEKAFWTWHDGTPAMATGFSIFVPAAVRARQFLVDAIKKYHRGDFSDAAQVTKERIRVLREYGVSEDDVARMQLSFNIALLPNSVPTTFWVIFNTFSHPNLFLRLREELERKAVKRSDGKRYGLDVSALKTKCPLLLSIFEETQRHQTVHANIRVVEEDTRLNSWHLQKGNFLQIPNQPIHFNKDLWGDDYEVFNPNRFQARKDGASSNSFLAWGAAPHLCPARQFASTEILVMLALLVLRVDLVPVGGIWGRPDPKYGEATTILAPGGDVEVGVALRDEWVGEWVIEMGDSRAKVPLASG</sequence>
<dbReference type="Gene3D" id="1.10.630.10">
    <property type="entry name" value="Cytochrome P450"/>
    <property type="match status" value="1"/>
</dbReference>
<dbReference type="STRING" id="50376.A0A517KZM2"/>
<name>A0A517KZM2_9PEZI</name>
<dbReference type="Pfam" id="PF00067">
    <property type="entry name" value="p450"/>
    <property type="match status" value="1"/>
</dbReference>
<keyword evidence="5" id="KW-0349">Heme</keyword>
<evidence type="ECO:0000256" key="1">
    <source>
        <dbReference type="ARBA" id="ARBA00001971"/>
    </source>
</evidence>
<evidence type="ECO:0000313" key="7">
    <source>
        <dbReference type="Proteomes" id="UP000316270"/>
    </source>
</evidence>
<gene>
    <name evidence="6" type="ORF">FKW77_006554</name>
</gene>
<dbReference type="InterPro" id="IPR053007">
    <property type="entry name" value="CYP450_monoxygenase_sec-met"/>
</dbReference>
<keyword evidence="7" id="KW-1185">Reference proteome</keyword>
<evidence type="ECO:0000256" key="3">
    <source>
        <dbReference type="ARBA" id="ARBA00022723"/>
    </source>
</evidence>
<dbReference type="SUPFAM" id="SSF48264">
    <property type="entry name" value="Cytochrome P450"/>
    <property type="match status" value="1"/>
</dbReference>
<dbReference type="CDD" id="cd11040">
    <property type="entry name" value="CYP7_CYP8-like"/>
    <property type="match status" value="1"/>
</dbReference>
<dbReference type="InterPro" id="IPR002403">
    <property type="entry name" value="Cyt_P450_E_grp-IV"/>
</dbReference>
<dbReference type="PRINTS" id="PR00465">
    <property type="entry name" value="EP450IV"/>
</dbReference>
<evidence type="ECO:0000256" key="5">
    <source>
        <dbReference type="PIRSR" id="PIRSR602403-1"/>
    </source>
</evidence>
<reference evidence="6 7" key="1">
    <citation type="submission" date="2019-07" db="EMBL/GenBank/DDBJ databases">
        <title>Finished genome of Venturia effusa.</title>
        <authorList>
            <person name="Young C.A."/>
            <person name="Cox M.P."/>
            <person name="Ganley A.R.D."/>
            <person name="David W.J."/>
        </authorList>
    </citation>
    <scope>NUCLEOTIDE SEQUENCE [LARGE SCALE GENOMIC DNA]</scope>
    <source>
        <strain evidence="7">albino</strain>
    </source>
</reference>
<dbReference type="GO" id="GO:0005506">
    <property type="term" value="F:iron ion binding"/>
    <property type="evidence" value="ECO:0007669"/>
    <property type="project" value="InterPro"/>
</dbReference>
<dbReference type="GO" id="GO:0004497">
    <property type="term" value="F:monooxygenase activity"/>
    <property type="evidence" value="ECO:0007669"/>
    <property type="project" value="InterPro"/>
</dbReference>
<keyword evidence="3 5" id="KW-0479">Metal-binding</keyword>
<evidence type="ECO:0000313" key="6">
    <source>
        <dbReference type="EMBL" id="QDS68831.1"/>
    </source>
</evidence>
<organism evidence="6 7">
    <name type="scientific">Venturia effusa</name>
    <dbReference type="NCBI Taxonomy" id="50376"/>
    <lineage>
        <taxon>Eukaryota</taxon>
        <taxon>Fungi</taxon>
        <taxon>Dikarya</taxon>
        <taxon>Ascomycota</taxon>
        <taxon>Pezizomycotina</taxon>
        <taxon>Dothideomycetes</taxon>
        <taxon>Pleosporomycetidae</taxon>
        <taxon>Venturiales</taxon>
        <taxon>Venturiaceae</taxon>
        <taxon>Venturia</taxon>
    </lineage>
</organism>
<feature type="binding site" description="axial binding residue" evidence="5">
    <location>
        <position position="418"/>
    </location>
    <ligand>
        <name>heme</name>
        <dbReference type="ChEBI" id="CHEBI:30413"/>
    </ligand>
    <ligandPart>
        <name>Fe</name>
        <dbReference type="ChEBI" id="CHEBI:18248"/>
    </ligandPart>
</feature>
<comment type="cofactor">
    <cofactor evidence="1 5">
        <name>heme</name>
        <dbReference type="ChEBI" id="CHEBI:30413"/>
    </cofactor>
</comment>
<evidence type="ECO:0008006" key="8">
    <source>
        <dbReference type="Google" id="ProtNLM"/>
    </source>
</evidence>
<accession>A0A517KZM2</accession>
<comment type="similarity">
    <text evidence="2">Belongs to the cytochrome P450 family.</text>
</comment>
<dbReference type="InterPro" id="IPR001128">
    <property type="entry name" value="Cyt_P450"/>
</dbReference>